<sequence>MTIKDYSELVLGINRIVFEAKHNYSAFCGIYYNDNFNVSLPIPTALLMLMKNHYHVYVMEISKLLSSGDNHFNINKALNGIRQNEKYREEAQQVKNEINMLKPAIDSIRATRNNIFAHLDQNYYNFKNSLTETQNSELNNVIFKAVDFLNSTLQLPEYVDYRKMQSPDSIAFYNLIFTELINTGKADNLPKQDAKVLY</sequence>
<reference evidence="3" key="1">
    <citation type="submission" date="2016-10" db="EMBL/GenBank/DDBJ databases">
        <authorList>
            <person name="Varghese N."/>
            <person name="Submissions S."/>
        </authorList>
    </citation>
    <scope>NUCLEOTIDE SEQUENCE [LARGE SCALE GENOMIC DNA]</scope>
    <source>
        <strain evidence="3">DSM 22361</strain>
    </source>
</reference>
<protein>
    <recommendedName>
        <fullName evidence="1">HEPN AbiU2-like domain-containing protein</fullName>
    </recommendedName>
</protein>
<accession>A0A1H6BQT3</accession>
<dbReference type="EMBL" id="FNUT01000011">
    <property type="protein sequence ID" value="SEG62815.1"/>
    <property type="molecule type" value="Genomic_DNA"/>
</dbReference>
<dbReference type="AlphaFoldDB" id="A0A1H6BQT3"/>
<evidence type="ECO:0000313" key="3">
    <source>
        <dbReference type="Proteomes" id="UP000236731"/>
    </source>
</evidence>
<feature type="domain" description="HEPN AbiU2-like" evidence="1">
    <location>
        <begin position="43"/>
        <end position="151"/>
    </location>
</feature>
<dbReference type="InterPro" id="IPR040704">
    <property type="entry name" value="HEPN_AbiU2"/>
</dbReference>
<evidence type="ECO:0000313" key="2">
    <source>
        <dbReference type="EMBL" id="SEG62815.1"/>
    </source>
</evidence>
<dbReference type="Pfam" id="PF18734">
    <property type="entry name" value="HEPN_AbiU2"/>
    <property type="match status" value="1"/>
</dbReference>
<organism evidence="2 3">
    <name type="scientific">Sphingobacterium lactis</name>
    <dbReference type="NCBI Taxonomy" id="797291"/>
    <lineage>
        <taxon>Bacteria</taxon>
        <taxon>Pseudomonadati</taxon>
        <taxon>Bacteroidota</taxon>
        <taxon>Sphingobacteriia</taxon>
        <taxon>Sphingobacteriales</taxon>
        <taxon>Sphingobacteriaceae</taxon>
        <taxon>Sphingobacterium</taxon>
    </lineage>
</organism>
<name>A0A1H6BQT3_9SPHI</name>
<keyword evidence="3" id="KW-1185">Reference proteome</keyword>
<evidence type="ECO:0000259" key="1">
    <source>
        <dbReference type="Pfam" id="PF18734"/>
    </source>
</evidence>
<dbReference type="Proteomes" id="UP000236731">
    <property type="component" value="Unassembled WGS sequence"/>
</dbReference>
<dbReference type="RefSeq" id="WP_103907333.1">
    <property type="nucleotide sequence ID" value="NZ_CP049246.1"/>
</dbReference>
<gene>
    <name evidence="2" type="ORF">SAMN05421877_11154</name>
</gene>
<proteinExistence type="predicted"/>